<sequence length="57" mass="6428">MELKAWSVSLVAFLGSISRLKIKKPVLNEQAFLWDTCLLNLKSVTLLVVIINTLWGI</sequence>
<dbReference type="AlphaFoldDB" id="A0A090Q9W1"/>
<name>A0A090Q9W1_NONUL</name>
<protein>
    <submittedName>
        <fullName evidence="1">Uncharacterized protein</fullName>
    </submittedName>
</protein>
<accession>A0A090Q9W1</accession>
<evidence type="ECO:0000313" key="1">
    <source>
        <dbReference type="EMBL" id="GAK99879.1"/>
    </source>
</evidence>
<dbReference type="EMBL" id="BBMM01000003">
    <property type="protein sequence ID" value="GAK99879.1"/>
    <property type="molecule type" value="Genomic_DNA"/>
</dbReference>
<evidence type="ECO:0000313" key="2">
    <source>
        <dbReference type="Proteomes" id="UP000029226"/>
    </source>
</evidence>
<comment type="caution">
    <text evidence="1">The sequence shown here is derived from an EMBL/GenBank/DDBJ whole genome shotgun (WGS) entry which is preliminary data.</text>
</comment>
<reference evidence="1 2" key="1">
    <citation type="journal article" date="2014" name="Genome Announc.">
        <title>Draft Genome Sequences of Marine Flavobacterium Nonlabens Strains NR17, NR24, NR27, NR32, NR33, and Ara13.</title>
        <authorList>
            <person name="Nakanishi M."/>
            <person name="Meirelles P."/>
            <person name="Suzuki R."/>
            <person name="Takatani N."/>
            <person name="Mino S."/>
            <person name="Suda W."/>
            <person name="Oshima K."/>
            <person name="Hattori M."/>
            <person name="Ohkuma M."/>
            <person name="Hosokawa M."/>
            <person name="Miyashita K."/>
            <person name="Thompson F.L."/>
            <person name="Niwa A."/>
            <person name="Sawabe T."/>
            <person name="Sawabe T."/>
        </authorList>
    </citation>
    <scope>NUCLEOTIDE SEQUENCE [LARGE SCALE GENOMIC DNA]</scope>
    <source>
        <strain evidence="2">JCM19314</strain>
    </source>
</reference>
<organism evidence="1 2">
    <name type="scientific">Nonlabens ulvanivorans</name>
    <name type="common">Persicivirga ulvanivorans</name>
    <dbReference type="NCBI Taxonomy" id="906888"/>
    <lineage>
        <taxon>Bacteria</taxon>
        <taxon>Pseudomonadati</taxon>
        <taxon>Bacteroidota</taxon>
        <taxon>Flavobacteriia</taxon>
        <taxon>Flavobacteriales</taxon>
        <taxon>Flavobacteriaceae</taxon>
        <taxon>Nonlabens</taxon>
    </lineage>
</organism>
<proteinExistence type="predicted"/>
<dbReference type="Proteomes" id="UP000029226">
    <property type="component" value="Unassembled WGS sequence"/>
</dbReference>
<gene>
    <name evidence="1" type="ORF">JCM19314_1064</name>
</gene>